<dbReference type="RefSeq" id="WP_116018775.1">
    <property type="nucleotide sequence ID" value="NZ_QUOT01000002.1"/>
</dbReference>
<name>A0A3E0TIN8_9GAMM</name>
<proteinExistence type="predicted"/>
<dbReference type="AlphaFoldDB" id="A0A3E0TIN8"/>
<dbReference type="Proteomes" id="UP000256899">
    <property type="component" value="Unassembled WGS sequence"/>
</dbReference>
<gene>
    <name evidence="1" type="ORF">DXX94_18970</name>
</gene>
<evidence type="ECO:0000313" key="2">
    <source>
        <dbReference type="Proteomes" id="UP000256899"/>
    </source>
</evidence>
<keyword evidence="2" id="KW-1185">Reference proteome</keyword>
<sequence length="75" mass="8651">MTLYSWFRDSVEQNKTTWGKSENIQLNQSMWPIAEVRDGLLASTKKPTTTIKDTTTTIKYNQAIENTEPLTLKRS</sequence>
<comment type="caution">
    <text evidence="1">The sequence shown here is derived from an EMBL/GenBank/DDBJ whole genome shotgun (WGS) entry which is preliminary data.</text>
</comment>
<accession>A0A3E0TIN8</accession>
<reference evidence="2" key="1">
    <citation type="submission" date="2018-08" db="EMBL/GenBank/DDBJ databases">
        <title>Thalassotalea euphylliae genome.</title>
        <authorList>
            <person name="Summers S."/>
            <person name="Rice S.A."/>
            <person name="Freckelton M.L."/>
            <person name="Nedved B.T."/>
            <person name="Hadfield M.G."/>
        </authorList>
    </citation>
    <scope>NUCLEOTIDE SEQUENCE [LARGE SCALE GENOMIC DNA]</scope>
    <source>
        <strain evidence="2">H3</strain>
    </source>
</reference>
<evidence type="ECO:0000313" key="1">
    <source>
        <dbReference type="EMBL" id="REL24424.1"/>
    </source>
</evidence>
<dbReference type="EMBL" id="QUOT01000002">
    <property type="protein sequence ID" value="REL24424.1"/>
    <property type="molecule type" value="Genomic_DNA"/>
</dbReference>
<protein>
    <submittedName>
        <fullName evidence="1">Uncharacterized protein</fullName>
    </submittedName>
</protein>
<organism evidence="1 2">
    <name type="scientific">Thalassotalea euphylliae</name>
    <dbReference type="NCBI Taxonomy" id="1655234"/>
    <lineage>
        <taxon>Bacteria</taxon>
        <taxon>Pseudomonadati</taxon>
        <taxon>Pseudomonadota</taxon>
        <taxon>Gammaproteobacteria</taxon>
        <taxon>Alteromonadales</taxon>
        <taxon>Colwelliaceae</taxon>
        <taxon>Thalassotalea</taxon>
    </lineage>
</organism>